<dbReference type="Proteomes" id="UP000800093">
    <property type="component" value="Unassembled WGS sequence"/>
</dbReference>
<dbReference type="InterPro" id="IPR056884">
    <property type="entry name" value="NPHP3-like_N"/>
</dbReference>
<feature type="domain" description="Fungal STAND N-terminal Goodbye" evidence="6">
    <location>
        <begin position="20"/>
        <end position="143"/>
    </location>
</feature>
<dbReference type="InterPro" id="IPR043145">
    <property type="entry name" value="Znf_ZZ_sf"/>
</dbReference>
<sequence>MTLKDKVEHQGEATDLAALWSRAIRDYEKRTGVNTRHMEAHSIMDVKDGAESSLQRFQDSRHKGDGVDKIRTAFGNQLDGIQKCWRGIEMVANAAGAFPPAMPVGVLFAACGRVLGAFAAVKADFDKIEGFFYQSSRFLERLSIIEGKVRDLGPLEKGIVEVFSAQLSICAIAEYWTRKEGKRFKKWFTALWTMEDPDLASAFGLMQTTLDELDKLVGFASYAAIKDTQDATAELSVKTDEINENIRKFRAEQGRLGKDMRMMYEKQVGLEVQIVAGFAMFEEEREHQTEHRAEVISLLKEIRRDRNRPDHQAKDKSKQTTIGNGKSDAGDQKFKAMMAIRTHFTNSADVFPNWRDAYKENTAQHQEMKESFIDHTGTWIANDPAFQKWTEGEAPLLWIKGPEGIGKSFLAHSSSRSLQPQDDGSKFVAYFYFKEDFPYLQSVQNAFACAVLQVAELNARYALQTANYLKDNGENAKDVPTWRQFFLTSFSSEGTSEIPQHLYLIFDGVDDISKRERQVLLEFLADLKKEKSNVRVLITSRSSEDFSIDQLEPLTIEATITTMMRDIRLLIWHRVNTSPRLKKFSFVAKKKIRREVARKADGMLYAEHTMKRLAYIGREGAVVKSLEQMPDSLHDLYRLMLEDCRRNRSQDQYVALKKLFAWLAFSKRSLSLAEASELVKLIVTDDHFDLEDEIIGRSSRILELSRTRRLDDDPKDESKDDENEDQDDEQEEELDEYQNEPLTFQERSLRQYCRAISVEYRGEEELRSPASSAHLSILGTCVDVLMKSAKMLKEKTPSKLRSYALSYWHEHFSDLDPDSASDADVSLVLSLLYQIMSNENNVAKLFERFTYPSDIYTVSEEGAAKPWYDKIQLWAVRGTSESIQALRPEVKAWAAHVTANPKDTLVPLARGHKQSWLTEPVDWAAEEAYRFTEEVLKLGGRFEKYEDDPLKQILSIADTFEDHTTIPTSLRAIGTRLYWAATELDNEDRSKELKAKAIVYLSESIGNMEGDKLEKGATLFTLTRMHMWMEDYEKAGVTVDNAIQNFINAKSELLPARLVELEDISSLWELYVYKANCSAKLQGIDAALAMFGKAREEAGDQTISGYYLDDITRILDEKNDPDGHRLMEALKSWSDKERTLWFEWCTDYVADLSALGRMHRAVQLTQETDLMLKWLHTYEATLNPRSLALFNLKASLADFYSKVLGNLDKAKEIMRAILSSQPKTDNEWALHYTVSAVRMDLAGLIFSQFRYSSDPAQKEALLKEVKSLPGTRSDDEFAESHIGMLIANMVRIMGPAREYHRYMDQIFKICINGLEDGVSSNDGDSLRLLAKVLGSLDGLERDARITLSMQFCIINREIHHGGDSSKLPSENGELEGKQQMTKEARDETGKEGAVASLEESTIPSADKKGTGKIDEDPKPKSESESESESEEDLSGFGIFCNGGCGTSISKWSQPFYLCLICPSTDLCEACHAKRIAANSSEISNLDSTSSESLATSLPFCGENHHYIKGPMKNWKGIKNGVIRIGGEEIKVKEWIRGLKEERWPRAWKRYWLRQSGLKDIDVED</sequence>
<evidence type="ECO:0000256" key="4">
    <source>
        <dbReference type="ARBA" id="ARBA00022833"/>
    </source>
</evidence>
<gene>
    <name evidence="8" type="ORF">CC78DRAFT_567200</name>
</gene>
<evidence type="ECO:0000313" key="8">
    <source>
        <dbReference type="EMBL" id="KAF2265868.1"/>
    </source>
</evidence>
<dbReference type="SUPFAM" id="SSF57850">
    <property type="entry name" value="RING/U-box"/>
    <property type="match status" value="1"/>
</dbReference>
<feature type="compositionally biased region" description="Basic and acidic residues" evidence="5">
    <location>
        <begin position="303"/>
        <end position="318"/>
    </location>
</feature>
<organism evidence="8 9">
    <name type="scientific">Lojkania enalia</name>
    <dbReference type="NCBI Taxonomy" id="147567"/>
    <lineage>
        <taxon>Eukaryota</taxon>
        <taxon>Fungi</taxon>
        <taxon>Dikarya</taxon>
        <taxon>Ascomycota</taxon>
        <taxon>Pezizomycotina</taxon>
        <taxon>Dothideomycetes</taxon>
        <taxon>Pleosporomycetidae</taxon>
        <taxon>Pleosporales</taxon>
        <taxon>Pleosporales incertae sedis</taxon>
        <taxon>Lojkania</taxon>
    </lineage>
</organism>
<reference evidence="9" key="1">
    <citation type="journal article" date="2020" name="Stud. Mycol.">
        <title>101 Dothideomycetes genomes: A test case for predicting lifestyles and emergence of pathogens.</title>
        <authorList>
            <person name="Haridas S."/>
            <person name="Albert R."/>
            <person name="Binder M."/>
            <person name="Bloem J."/>
            <person name="LaButti K."/>
            <person name="Salamov A."/>
            <person name="Andreopoulos B."/>
            <person name="Baker S."/>
            <person name="Barry K."/>
            <person name="Bills G."/>
            <person name="Bluhm B."/>
            <person name="Cannon C."/>
            <person name="Castanera R."/>
            <person name="Culley D."/>
            <person name="Daum C."/>
            <person name="Ezra D."/>
            <person name="Gonzalez J."/>
            <person name="Henrissat B."/>
            <person name="Kuo A."/>
            <person name="Liang C."/>
            <person name="Lipzen A."/>
            <person name="Lutzoni F."/>
            <person name="Magnuson J."/>
            <person name="Mondo S."/>
            <person name="Nolan M."/>
            <person name="Ohm R."/>
            <person name="Pangilinan J."/>
            <person name="Park H.-J."/>
            <person name="Ramirez L."/>
            <person name="Alfaro M."/>
            <person name="Sun H."/>
            <person name="Tritt A."/>
            <person name="Yoshinaga Y."/>
            <person name="Zwiers L.-H."/>
            <person name="Turgeon B."/>
            <person name="Goodwin S."/>
            <person name="Spatafora J."/>
            <person name="Crous P."/>
            <person name="Grigoriev I."/>
        </authorList>
    </citation>
    <scope>NUCLEOTIDE SEQUENCE [LARGE SCALE GENOMIC DNA]</scope>
    <source>
        <strain evidence="9">CBS 304.66</strain>
    </source>
</reference>
<evidence type="ECO:0000313" key="9">
    <source>
        <dbReference type="Proteomes" id="UP000800093"/>
    </source>
</evidence>
<evidence type="ECO:0000256" key="3">
    <source>
        <dbReference type="ARBA" id="ARBA00022771"/>
    </source>
</evidence>
<evidence type="ECO:0000259" key="7">
    <source>
        <dbReference type="Pfam" id="PF24883"/>
    </source>
</evidence>
<keyword evidence="2" id="KW-0677">Repeat</keyword>
<dbReference type="PANTHER" id="PTHR10039">
    <property type="entry name" value="AMELOGENIN"/>
    <property type="match status" value="1"/>
</dbReference>
<feature type="compositionally biased region" description="Acidic residues" evidence="5">
    <location>
        <begin position="719"/>
        <end position="738"/>
    </location>
</feature>
<feature type="compositionally biased region" description="Basic and acidic residues" evidence="5">
    <location>
        <begin position="1405"/>
        <end position="1423"/>
    </location>
</feature>
<dbReference type="OrthoDB" id="448455at2759"/>
<evidence type="ECO:0000256" key="2">
    <source>
        <dbReference type="ARBA" id="ARBA00022737"/>
    </source>
</evidence>
<evidence type="ECO:0000256" key="1">
    <source>
        <dbReference type="ARBA" id="ARBA00022723"/>
    </source>
</evidence>
<evidence type="ECO:0000259" key="6">
    <source>
        <dbReference type="Pfam" id="PF17109"/>
    </source>
</evidence>
<dbReference type="GO" id="GO:0008270">
    <property type="term" value="F:zinc ion binding"/>
    <property type="evidence" value="ECO:0007669"/>
    <property type="project" value="UniProtKB-KW"/>
</dbReference>
<dbReference type="InterPro" id="IPR031350">
    <property type="entry name" value="Goodbye_dom"/>
</dbReference>
<keyword evidence="1" id="KW-0479">Metal-binding</keyword>
<dbReference type="PANTHER" id="PTHR10039:SF17">
    <property type="entry name" value="FUNGAL STAND N-TERMINAL GOODBYE DOMAIN-CONTAINING PROTEIN-RELATED"/>
    <property type="match status" value="1"/>
</dbReference>
<keyword evidence="3" id="KW-0863">Zinc-finger</keyword>
<evidence type="ECO:0008006" key="10">
    <source>
        <dbReference type="Google" id="ProtNLM"/>
    </source>
</evidence>
<dbReference type="Gene3D" id="3.40.50.300">
    <property type="entry name" value="P-loop containing nucleotide triphosphate hydrolases"/>
    <property type="match status" value="1"/>
</dbReference>
<feature type="region of interest" description="Disordered" evidence="5">
    <location>
        <begin position="710"/>
        <end position="740"/>
    </location>
</feature>
<feature type="region of interest" description="Disordered" evidence="5">
    <location>
        <begin position="303"/>
        <end position="330"/>
    </location>
</feature>
<proteinExistence type="predicted"/>
<feature type="region of interest" description="Disordered" evidence="5">
    <location>
        <begin position="1362"/>
        <end position="1430"/>
    </location>
</feature>
<dbReference type="InterPro" id="IPR027417">
    <property type="entry name" value="P-loop_NTPase"/>
</dbReference>
<dbReference type="Pfam" id="PF17109">
    <property type="entry name" value="Goodbye"/>
    <property type="match status" value="1"/>
</dbReference>
<dbReference type="Gene3D" id="3.30.60.90">
    <property type="match status" value="1"/>
</dbReference>
<comment type="caution">
    <text evidence="8">The sequence shown here is derived from an EMBL/GenBank/DDBJ whole genome shotgun (WGS) entry which is preliminary data.</text>
</comment>
<feature type="compositionally biased region" description="Basic and acidic residues" evidence="5">
    <location>
        <begin position="1374"/>
        <end position="1390"/>
    </location>
</feature>
<dbReference type="SUPFAM" id="SSF52540">
    <property type="entry name" value="P-loop containing nucleoside triphosphate hydrolases"/>
    <property type="match status" value="1"/>
</dbReference>
<dbReference type="Pfam" id="PF24883">
    <property type="entry name" value="NPHP3_N"/>
    <property type="match status" value="1"/>
</dbReference>
<keyword evidence="9" id="KW-1185">Reference proteome</keyword>
<name>A0A9P4KC00_9PLEO</name>
<feature type="domain" description="Nephrocystin 3-like N-terminal" evidence="7">
    <location>
        <begin position="376"/>
        <end position="541"/>
    </location>
</feature>
<evidence type="ECO:0000256" key="5">
    <source>
        <dbReference type="SAM" id="MobiDB-lite"/>
    </source>
</evidence>
<protein>
    <recommendedName>
        <fullName evidence="10">NACHT domain-containing protein</fullName>
    </recommendedName>
</protein>
<accession>A0A9P4KC00</accession>
<dbReference type="EMBL" id="ML986602">
    <property type="protein sequence ID" value="KAF2265868.1"/>
    <property type="molecule type" value="Genomic_DNA"/>
</dbReference>
<keyword evidence="4" id="KW-0862">Zinc</keyword>